<reference evidence="2" key="1">
    <citation type="journal article" date="2019" name="Nat. Commun.">
        <title>The genome of broomcorn millet.</title>
        <authorList>
            <person name="Zou C."/>
            <person name="Miki D."/>
            <person name="Li D."/>
            <person name="Tang Q."/>
            <person name="Xiao L."/>
            <person name="Rajput S."/>
            <person name="Deng P."/>
            <person name="Jia W."/>
            <person name="Huang R."/>
            <person name="Zhang M."/>
            <person name="Sun Y."/>
            <person name="Hu J."/>
            <person name="Fu X."/>
            <person name="Schnable P.S."/>
            <person name="Li F."/>
            <person name="Zhang H."/>
            <person name="Feng B."/>
            <person name="Zhu X."/>
            <person name="Liu R."/>
            <person name="Schnable J.C."/>
            <person name="Zhu J.-K."/>
            <person name="Zhang H."/>
        </authorList>
    </citation>
    <scope>NUCLEOTIDE SEQUENCE [LARGE SCALE GENOMIC DNA]</scope>
</reference>
<dbReference type="EMBL" id="PQIB02000007">
    <property type="protein sequence ID" value="RLN08381.1"/>
    <property type="molecule type" value="Genomic_DNA"/>
</dbReference>
<dbReference type="GO" id="GO:0016301">
    <property type="term" value="F:kinase activity"/>
    <property type="evidence" value="ECO:0007669"/>
    <property type="project" value="UniProtKB-KW"/>
</dbReference>
<accession>A0A3L6RRE5</accession>
<dbReference type="AlphaFoldDB" id="A0A3L6RRE5"/>
<keyword evidence="1" id="KW-0418">Kinase</keyword>
<dbReference type="OrthoDB" id="1740260at2759"/>
<dbReference type="STRING" id="4540.A0A3L6RRE5"/>
<comment type="caution">
    <text evidence="1">The sequence shown here is derived from an EMBL/GenBank/DDBJ whole genome shotgun (WGS) entry which is preliminary data.</text>
</comment>
<gene>
    <name evidence="1" type="ORF">C2845_PM11G02620</name>
</gene>
<evidence type="ECO:0000313" key="2">
    <source>
        <dbReference type="Proteomes" id="UP000275267"/>
    </source>
</evidence>
<keyword evidence="2" id="KW-1185">Reference proteome</keyword>
<organism evidence="1 2">
    <name type="scientific">Panicum miliaceum</name>
    <name type="common">Proso millet</name>
    <name type="synonym">Broomcorn millet</name>
    <dbReference type="NCBI Taxonomy" id="4540"/>
    <lineage>
        <taxon>Eukaryota</taxon>
        <taxon>Viridiplantae</taxon>
        <taxon>Streptophyta</taxon>
        <taxon>Embryophyta</taxon>
        <taxon>Tracheophyta</taxon>
        <taxon>Spermatophyta</taxon>
        <taxon>Magnoliopsida</taxon>
        <taxon>Liliopsida</taxon>
        <taxon>Poales</taxon>
        <taxon>Poaceae</taxon>
        <taxon>PACMAD clade</taxon>
        <taxon>Panicoideae</taxon>
        <taxon>Panicodae</taxon>
        <taxon>Paniceae</taxon>
        <taxon>Panicinae</taxon>
        <taxon>Panicum</taxon>
        <taxon>Panicum sect. Panicum</taxon>
    </lineage>
</organism>
<name>A0A3L6RRE5_PANMI</name>
<dbReference type="Proteomes" id="UP000275267">
    <property type="component" value="Unassembled WGS sequence"/>
</dbReference>
<dbReference type="Gene3D" id="3.30.310.80">
    <property type="entry name" value="Kinase associated domain 1, KA1"/>
    <property type="match status" value="1"/>
</dbReference>
<protein>
    <submittedName>
        <fullName evidence="1">CBL-interacting serine/threonine-protein kinase 21 isoform X2</fullName>
    </submittedName>
</protein>
<keyword evidence="1" id="KW-0808">Transferase</keyword>
<evidence type="ECO:0000313" key="1">
    <source>
        <dbReference type="EMBL" id="RLN08381.1"/>
    </source>
</evidence>
<sequence length="128" mass="14177">MSDIFDDKWLQGGRLTDDQQKAKLGSTHTLHETRQKIGVAAQDVRLSMCRLDSSVVKLQDSRLLRRSIPDLTLLAEVIEVTPVHCVVQVSKSTGDLRACREFCRGLSILLNGEQLPGSSSDLEVDKSD</sequence>
<proteinExistence type="predicted"/>